<name>A0ABT3WD83_9PROT</name>
<accession>A0ABT3WD83</accession>
<comment type="caution">
    <text evidence="2">The sequence shown here is derived from an EMBL/GenBank/DDBJ whole genome shotgun (WGS) entry which is preliminary data.</text>
</comment>
<evidence type="ECO:0000313" key="3">
    <source>
        <dbReference type="Proteomes" id="UP001165633"/>
    </source>
</evidence>
<feature type="region of interest" description="Disordered" evidence="1">
    <location>
        <begin position="90"/>
        <end position="116"/>
    </location>
</feature>
<evidence type="ECO:0000313" key="2">
    <source>
        <dbReference type="EMBL" id="MCX5617050.1"/>
    </source>
</evidence>
<keyword evidence="3" id="KW-1185">Reference proteome</keyword>
<evidence type="ECO:0000256" key="1">
    <source>
        <dbReference type="SAM" id="MobiDB-lite"/>
    </source>
</evidence>
<dbReference type="EMBL" id="JANIDV010000022">
    <property type="protein sequence ID" value="MCX5617050.1"/>
    <property type="molecule type" value="Genomic_DNA"/>
</dbReference>
<gene>
    <name evidence="2" type="ORF">NQF87_08750</name>
</gene>
<protein>
    <recommendedName>
        <fullName evidence="4">Transposase</fullName>
    </recommendedName>
</protein>
<reference evidence="2" key="1">
    <citation type="submission" date="2022-07" db="EMBL/GenBank/DDBJ databases">
        <title>Bombella genomes.</title>
        <authorList>
            <person name="Harer L."/>
            <person name="Styblova S."/>
            <person name="Ehrmann M."/>
        </authorList>
    </citation>
    <scope>NUCLEOTIDE SEQUENCE</scope>
    <source>
        <strain evidence="2">TMW 2.2559</strain>
    </source>
</reference>
<feature type="non-terminal residue" evidence="2">
    <location>
        <position position="116"/>
    </location>
</feature>
<evidence type="ECO:0008006" key="4">
    <source>
        <dbReference type="Google" id="ProtNLM"/>
    </source>
</evidence>
<feature type="compositionally biased region" description="Basic and acidic residues" evidence="1">
    <location>
        <begin position="100"/>
        <end position="110"/>
    </location>
</feature>
<sequence>DVGFFRGATYRDGTPIATVAAVQEFGNDRVPARSFMRTTIAEKSRQWPRAAAAILKETGCDAFKALEVMGAEAAGDMQSKIAEITEPALSPSTVRQRIRNRSENPEKPLIDTRTMV</sequence>
<dbReference type="Proteomes" id="UP001165633">
    <property type="component" value="Unassembled WGS sequence"/>
</dbReference>
<feature type="non-terminal residue" evidence="2">
    <location>
        <position position="1"/>
    </location>
</feature>
<organism evidence="2 3">
    <name type="scientific">Bombella dulcis</name>
    <dbReference type="NCBI Taxonomy" id="2967339"/>
    <lineage>
        <taxon>Bacteria</taxon>
        <taxon>Pseudomonadati</taxon>
        <taxon>Pseudomonadota</taxon>
        <taxon>Alphaproteobacteria</taxon>
        <taxon>Acetobacterales</taxon>
        <taxon>Acetobacteraceae</taxon>
        <taxon>Bombella</taxon>
    </lineage>
</organism>
<proteinExistence type="predicted"/>